<comment type="caution">
    <text evidence="2">The sequence shown here is derived from an EMBL/GenBank/DDBJ whole genome shotgun (WGS) entry which is preliminary data.</text>
</comment>
<name>A0A2U2BSN0_9PROT</name>
<evidence type="ECO:0000259" key="1">
    <source>
        <dbReference type="Pfam" id="PF14295"/>
    </source>
</evidence>
<keyword evidence="3" id="KW-1185">Reference proteome</keyword>
<accession>A0A2U2BSN0</accession>
<sequence>MTWMLPLLLLAGAGGLPDGAVLEGHERRGAVIERLHGAPAESWAACSATCALEARCRAWTWRPARPDRGGRCELLSSARTPAPHPVAVTGLSEDVAARIEAAGERPPNRIEQRALIVLDGHPASGDLAIATELGGELAGAAPQ</sequence>
<protein>
    <recommendedName>
        <fullName evidence="1">Apple domain-containing protein</fullName>
    </recommendedName>
</protein>
<dbReference type="Gene3D" id="3.50.4.10">
    <property type="entry name" value="Hepatocyte Growth Factor"/>
    <property type="match status" value="1"/>
</dbReference>
<feature type="domain" description="Apple" evidence="1">
    <location>
        <begin position="26"/>
        <end position="74"/>
    </location>
</feature>
<organism evidence="2 3">
    <name type="scientific">Marinicauda salina</name>
    <dbReference type="NCBI Taxonomy" id="2135793"/>
    <lineage>
        <taxon>Bacteria</taxon>
        <taxon>Pseudomonadati</taxon>
        <taxon>Pseudomonadota</taxon>
        <taxon>Alphaproteobacteria</taxon>
        <taxon>Maricaulales</taxon>
        <taxon>Maricaulaceae</taxon>
        <taxon>Marinicauda</taxon>
    </lineage>
</organism>
<dbReference type="AlphaFoldDB" id="A0A2U2BSN0"/>
<dbReference type="Proteomes" id="UP000245168">
    <property type="component" value="Unassembled WGS sequence"/>
</dbReference>
<evidence type="ECO:0000313" key="3">
    <source>
        <dbReference type="Proteomes" id="UP000245168"/>
    </source>
</evidence>
<dbReference type="InterPro" id="IPR003609">
    <property type="entry name" value="Pan_app"/>
</dbReference>
<gene>
    <name evidence="2" type="ORF">DDZ18_09965</name>
</gene>
<evidence type="ECO:0000313" key="2">
    <source>
        <dbReference type="EMBL" id="PWE17021.1"/>
    </source>
</evidence>
<proteinExistence type="predicted"/>
<dbReference type="EMBL" id="QEXV01000004">
    <property type="protein sequence ID" value="PWE17021.1"/>
    <property type="molecule type" value="Genomic_DNA"/>
</dbReference>
<dbReference type="Pfam" id="PF14295">
    <property type="entry name" value="PAN_4"/>
    <property type="match status" value="1"/>
</dbReference>
<reference evidence="3" key="1">
    <citation type="submission" date="2018-05" db="EMBL/GenBank/DDBJ databases">
        <authorList>
            <person name="Liu B.-T."/>
        </authorList>
    </citation>
    <scope>NUCLEOTIDE SEQUENCE [LARGE SCALE GENOMIC DNA]</scope>
    <source>
        <strain evidence="3">WD6-1</strain>
    </source>
</reference>